<dbReference type="Proteomes" id="UP000015105">
    <property type="component" value="Chromosome 3D"/>
</dbReference>
<reference evidence="3" key="1">
    <citation type="journal article" date="2014" name="Science">
        <title>Ancient hybridizations among the ancestral genomes of bread wheat.</title>
        <authorList>
            <consortium name="International Wheat Genome Sequencing Consortium,"/>
            <person name="Marcussen T."/>
            <person name="Sandve S.R."/>
            <person name="Heier L."/>
            <person name="Spannagl M."/>
            <person name="Pfeifer M."/>
            <person name="Jakobsen K.S."/>
            <person name="Wulff B.B."/>
            <person name="Steuernagel B."/>
            <person name="Mayer K.F."/>
            <person name="Olsen O.A."/>
        </authorList>
    </citation>
    <scope>NUCLEOTIDE SEQUENCE [LARGE SCALE GENOMIC DNA]</scope>
    <source>
        <strain evidence="3">cv. AL8/78</strain>
    </source>
</reference>
<dbReference type="STRING" id="200361.A0A453DTL3"/>
<sequence length="365" mass="41834">MSEQPVNFLSWNVRGLNCPDRRATVNETIAASSCHIVCLQETKLELVDQFTASFLGGSRLRNFAQRPASGTRGGMLMLWDDRVVDVTDITTTTFCLSAMVQVRASGSRFKITSVYGPTLSSLKEAFFTDLASQKPPSGELWLALGDFNQIYRARDKNKRNVNRRRINRFRSTLHECDLKEIHLQNRRFTWSNERNSPTLCKLDSFFCNAEWDLQFSTHILHALSSSLSDHCPLLLADDRGPRRPRSFKFENFWTSLPGFSDVVANAWNEHTHHTDPFRILHHKLQHTGAKLLRWSKGLFSKAKIMHHAALLVILHLDMAQDSRHLSVEELELRSRLKRRVIALAVLERARKKQCARISNLKEGDA</sequence>
<dbReference type="Pfam" id="PF03372">
    <property type="entry name" value="Exo_endo_phos"/>
    <property type="match status" value="1"/>
</dbReference>
<keyword evidence="3" id="KW-1185">Reference proteome</keyword>
<reference evidence="2" key="5">
    <citation type="journal article" date="2021" name="G3 (Bethesda)">
        <title>Aegilops tauschii genome assembly Aet v5.0 features greater sequence contiguity and improved annotation.</title>
        <authorList>
            <person name="Wang L."/>
            <person name="Zhu T."/>
            <person name="Rodriguez J.C."/>
            <person name="Deal K.R."/>
            <person name="Dubcovsky J."/>
            <person name="McGuire P.E."/>
            <person name="Lux T."/>
            <person name="Spannagl M."/>
            <person name="Mayer K.F.X."/>
            <person name="Baldrich P."/>
            <person name="Meyers B.C."/>
            <person name="Huo N."/>
            <person name="Gu Y.Q."/>
            <person name="Zhou H."/>
            <person name="Devos K.M."/>
            <person name="Bennetzen J.L."/>
            <person name="Unver T."/>
            <person name="Budak H."/>
            <person name="Gulick P.J."/>
            <person name="Galiba G."/>
            <person name="Kalapos B."/>
            <person name="Nelson D.R."/>
            <person name="Li P."/>
            <person name="You F.M."/>
            <person name="Luo M.C."/>
            <person name="Dvorak J."/>
        </authorList>
    </citation>
    <scope>NUCLEOTIDE SEQUENCE [LARGE SCALE GENOMIC DNA]</scope>
    <source>
        <strain evidence="2">cv. AL8/78</strain>
    </source>
</reference>
<reference evidence="3" key="2">
    <citation type="journal article" date="2017" name="Nat. Plants">
        <title>The Aegilops tauschii genome reveals multiple impacts of transposons.</title>
        <authorList>
            <person name="Zhao G."/>
            <person name="Zou C."/>
            <person name="Li K."/>
            <person name="Wang K."/>
            <person name="Li T."/>
            <person name="Gao L."/>
            <person name="Zhang X."/>
            <person name="Wang H."/>
            <person name="Yang Z."/>
            <person name="Liu X."/>
            <person name="Jiang W."/>
            <person name="Mao L."/>
            <person name="Kong X."/>
            <person name="Jiao Y."/>
            <person name="Jia J."/>
        </authorList>
    </citation>
    <scope>NUCLEOTIDE SEQUENCE [LARGE SCALE GENOMIC DNA]</scope>
    <source>
        <strain evidence="3">cv. AL8/78</strain>
    </source>
</reference>
<proteinExistence type="predicted"/>
<evidence type="ECO:0000313" key="3">
    <source>
        <dbReference type="Proteomes" id="UP000015105"/>
    </source>
</evidence>
<dbReference type="SUPFAM" id="SSF56219">
    <property type="entry name" value="DNase I-like"/>
    <property type="match status" value="1"/>
</dbReference>
<name>A0A453DTL3_AEGTS</name>
<dbReference type="InterPro" id="IPR005135">
    <property type="entry name" value="Endo/exonuclease/phosphatase"/>
</dbReference>
<dbReference type="GO" id="GO:0003824">
    <property type="term" value="F:catalytic activity"/>
    <property type="evidence" value="ECO:0007669"/>
    <property type="project" value="InterPro"/>
</dbReference>
<feature type="domain" description="Endonuclease/exonuclease/phosphatase" evidence="1">
    <location>
        <begin position="9"/>
        <end position="230"/>
    </location>
</feature>
<evidence type="ECO:0000259" key="1">
    <source>
        <dbReference type="Pfam" id="PF03372"/>
    </source>
</evidence>
<dbReference type="PANTHER" id="PTHR33710">
    <property type="entry name" value="BNAC02G09200D PROTEIN"/>
    <property type="match status" value="1"/>
</dbReference>
<dbReference type="PANTHER" id="PTHR33710:SF48">
    <property type="entry name" value="OS02G0307075 PROTEIN"/>
    <property type="match status" value="1"/>
</dbReference>
<dbReference type="InterPro" id="IPR036691">
    <property type="entry name" value="Endo/exonu/phosph_ase_sf"/>
</dbReference>
<reference evidence="2" key="4">
    <citation type="submission" date="2019-03" db="UniProtKB">
        <authorList>
            <consortium name="EnsemblPlants"/>
        </authorList>
    </citation>
    <scope>IDENTIFICATION</scope>
</reference>
<protein>
    <recommendedName>
        <fullName evidence="1">Endonuclease/exonuclease/phosphatase domain-containing protein</fullName>
    </recommendedName>
</protein>
<reference evidence="2" key="3">
    <citation type="journal article" date="2017" name="Nature">
        <title>Genome sequence of the progenitor of the wheat D genome Aegilops tauschii.</title>
        <authorList>
            <person name="Luo M.C."/>
            <person name="Gu Y.Q."/>
            <person name="Puiu D."/>
            <person name="Wang H."/>
            <person name="Twardziok S.O."/>
            <person name="Deal K.R."/>
            <person name="Huo N."/>
            <person name="Zhu T."/>
            <person name="Wang L."/>
            <person name="Wang Y."/>
            <person name="McGuire P.E."/>
            <person name="Liu S."/>
            <person name="Long H."/>
            <person name="Ramasamy R.K."/>
            <person name="Rodriguez J.C."/>
            <person name="Van S.L."/>
            <person name="Yuan L."/>
            <person name="Wang Z."/>
            <person name="Xia Z."/>
            <person name="Xiao L."/>
            <person name="Anderson O.D."/>
            <person name="Ouyang S."/>
            <person name="Liang Y."/>
            <person name="Zimin A.V."/>
            <person name="Pertea G."/>
            <person name="Qi P."/>
            <person name="Bennetzen J.L."/>
            <person name="Dai X."/>
            <person name="Dawson M.W."/>
            <person name="Muller H.G."/>
            <person name="Kugler K."/>
            <person name="Rivarola-Duarte L."/>
            <person name="Spannagl M."/>
            <person name="Mayer K.F.X."/>
            <person name="Lu F.H."/>
            <person name="Bevan M.W."/>
            <person name="Leroy P."/>
            <person name="Li P."/>
            <person name="You F.M."/>
            <person name="Sun Q."/>
            <person name="Liu Z."/>
            <person name="Lyons E."/>
            <person name="Wicker T."/>
            <person name="Salzberg S.L."/>
            <person name="Devos K.M."/>
            <person name="Dvorak J."/>
        </authorList>
    </citation>
    <scope>NUCLEOTIDE SEQUENCE [LARGE SCALE GENOMIC DNA]</scope>
    <source>
        <strain evidence="2">cv. AL8/78</strain>
    </source>
</reference>
<dbReference type="Gramene" id="AET3Gv20075900.1">
    <property type="protein sequence ID" value="AET3Gv20075900.1"/>
    <property type="gene ID" value="AET3Gv20075900"/>
</dbReference>
<dbReference type="Gene3D" id="3.60.10.10">
    <property type="entry name" value="Endonuclease/exonuclease/phosphatase"/>
    <property type="match status" value="1"/>
</dbReference>
<dbReference type="EnsemblPlants" id="AET3Gv20075900.1">
    <property type="protein sequence ID" value="AET3Gv20075900.1"/>
    <property type="gene ID" value="AET3Gv20075900"/>
</dbReference>
<evidence type="ECO:0000313" key="2">
    <source>
        <dbReference type="EnsemblPlants" id="AET3Gv20075900.1"/>
    </source>
</evidence>
<dbReference type="AlphaFoldDB" id="A0A453DTL3"/>
<organism evidence="2 3">
    <name type="scientific">Aegilops tauschii subsp. strangulata</name>
    <name type="common">Goatgrass</name>
    <dbReference type="NCBI Taxonomy" id="200361"/>
    <lineage>
        <taxon>Eukaryota</taxon>
        <taxon>Viridiplantae</taxon>
        <taxon>Streptophyta</taxon>
        <taxon>Embryophyta</taxon>
        <taxon>Tracheophyta</taxon>
        <taxon>Spermatophyta</taxon>
        <taxon>Magnoliopsida</taxon>
        <taxon>Liliopsida</taxon>
        <taxon>Poales</taxon>
        <taxon>Poaceae</taxon>
        <taxon>BOP clade</taxon>
        <taxon>Pooideae</taxon>
        <taxon>Triticodae</taxon>
        <taxon>Triticeae</taxon>
        <taxon>Triticinae</taxon>
        <taxon>Aegilops</taxon>
    </lineage>
</organism>
<accession>A0A453DTL3</accession>